<keyword evidence="5" id="KW-1185">Reference proteome</keyword>
<dbReference type="SMART" id="SM00173">
    <property type="entry name" value="RAS"/>
    <property type="match status" value="1"/>
</dbReference>
<proteinExistence type="predicted"/>
<dbReference type="Proteomes" id="UP001150062">
    <property type="component" value="Unassembled WGS sequence"/>
</dbReference>
<dbReference type="Proteomes" id="UP001146793">
    <property type="component" value="Unassembled WGS sequence"/>
</dbReference>
<dbReference type="SMART" id="SM00174">
    <property type="entry name" value="RHO"/>
    <property type="match status" value="1"/>
</dbReference>
<dbReference type="InterPro" id="IPR001806">
    <property type="entry name" value="Small_GTPase"/>
</dbReference>
<reference evidence="2" key="2">
    <citation type="submission" date="2022-08" db="EMBL/GenBank/DDBJ databases">
        <title>Novel sulphate-reducing endosymbionts in the free-living metamonad Anaeramoeba.</title>
        <authorList>
            <person name="Jerlstrom-Hultqvist J."/>
            <person name="Cepicka I."/>
            <person name="Gallot-Lavallee L."/>
            <person name="Salas-Leiva D."/>
            <person name="Curtis B.A."/>
            <person name="Zahonova K."/>
            <person name="Pipaliya S."/>
            <person name="Dacks J."/>
            <person name="Roger A.J."/>
        </authorList>
    </citation>
    <scope>NUCLEOTIDE SEQUENCE</scope>
    <source>
        <strain evidence="2">Busselton2</strain>
    </source>
</reference>
<dbReference type="PROSITE" id="PS51419">
    <property type="entry name" value="RAB"/>
    <property type="match status" value="1"/>
</dbReference>
<dbReference type="FunFam" id="3.40.50.300:FF:000808">
    <property type="entry name" value="Small GTP-binding protein, putative"/>
    <property type="match status" value="1"/>
</dbReference>
<dbReference type="SMART" id="SM00176">
    <property type="entry name" value="RAN"/>
    <property type="match status" value="1"/>
</dbReference>
<organism evidence="2 4">
    <name type="scientific">Anaeramoeba flamelloides</name>
    <dbReference type="NCBI Taxonomy" id="1746091"/>
    <lineage>
        <taxon>Eukaryota</taxon>
        <taxon>Metamonada</taxon>
        <taxon>Anaeramoebidae</taxon>
        <taxon>Anaeramoeba</taxon>
    </lineage>
</organism>
<dbReference type="EMBL" id="JAOAOG010000119">
    <property type="protein sequence ID" value="KAJ6248065.1"/>
    <property type="molecule type" value="Genomic_DNA"/>
</dbReference>
<name>A0AAV7ZGE6_9EUKA</name>
<dbReference type="PRINTS" id="PR00449">
    <property type="entry name" value="RASTRNSFRMNG"/>
</dbReference>
<dbReference type="PANTHER" id="PTHR47978">
    <property type="match status" value="1"/>
</dbReference>
<dbReference type="EMBL" id="JANTQA010000032">
    <property type="protein sequence ID" value="KAJ3440151.1"/>
    <property type="molecule type" value="Genomic_DNA"/>
</dbReference>
<accession>A0AAV7ZGE6</accession>
<evidence type="ECO:0000256" key="1">
    <source>
        <dbReference type="ARBA" id="ARBA00022741"/>
    </source>
</evidence>
<evidence type="ECO:0000313" key="5">
    <source>
        <dbReference type="Proteomes" id="UP001150062"/>
    </source>
</evidence>
<dbReference type="InterPro" id="IPR027417">
    <property type="entry name" value="P-loop_NTPase"/>
</dbReference>
<protein>
    <submittedName>
        <fullName evidence="2">Ras and ef-hand domain-containing protein</fullName>
    </submittedName>
</protein>
<dbReference type="InterPro" id="IPR005225">
    <property type="entry name" value="Small_GTP-bd"/>
</dbReference>
<dbReference type="SMART" id="SM00177">
    <property type="entry name" value="ARF"/>
    <property type="match status" value="1"/>
</dbReference>
<dbReference type="Pfam" id="PF00071">
    <property type="entry name" value="Ras"/>
    <property type="match status" value="1"/>
</dbReference>
<dbReference type="PROSITE" id="PS51421">
    <property type="entry name" value="RAS"/>
    <property type="match status" value="1"/>
</dbReference>
<dbReference type="AlphaFoldDB" id="A0AAV7ZGE6"/>
<comment type="caution">
    <text evidence="2">The sequence shown here is derived from an EMBL/GenBank/DDBJ whole genome shotgun (WGS) entry which is preliminary data.</text>
</comment>
<gene>
    <name evidence="2" type="ORF">M0812_16204</name>
    <name evidence="3" type="ORF">M0813_18168</name>
</gene>
<dbReference type="NCBIfam" id="TIGR00231">
    <property type="entry name" value="small_GTP"/>
    <property type="match status" value="1"/>
</dbReference>
<dbReference type="PROSITE" id="PS51420">
    <property type="entry name" value="RHO"/>
    <property type="match status" value="1"/>
</dbReference>
<keyword evidence="1" id="KW-0547">Nucleotide-binding</keyword>
<dbReference type="GO" id="GO:0005525">
    <property type="term" value="F:GTP binding"/>
    <property type="evidence" value="ECO:0007669"/>
    <property type="project" value="InterPro"/>
</dbReference>
<evidence type="ECO:0000313" key="3">
    <source>
        <dbReference type="EMBL" id="KAJ6248065.1"/>
    </source>
</evidence>
<reference evidence="3" key="1">
    <citation type="submission" date="2022-08" db="EMBL/GenBank/DDBJ databases">
        <title>Novel sulfate-reducing endosymbionts in the free-living metamonad Anaeramoeba.</title>
        <authorList>
            <person name="Jerlstrom-Hultqvist J."/>
            <person name="Cepicka I."/>
            <person name="Gallot-Lavallee L."/>
            <person name="Salas-Leiva D."/>
            <person name="Curtis B.A."/>
            <person name="Zahonova K."/>
            <person name="Pipaliya S."/>
            <person name="Dacks J."/>
            <person name="Roger A.J."/>
        </authorList>
    </citation>
    <scope>NUCLEOTIDE SEQUENCE</scope>
    <source>
        <strain evidence="3">Schooner1</strain>
    </source>
</reference>
<dbReference type="SMART" id="SM00175">
    <property type="entry name" value="RAB"/>
    <property type="match status" value="1"/>
</dbReference>
<dbReference type="Gene3D" id="3.40.50.300">
    <property type="entry name" value="P-loop containing nucleotide triphosphate hydrolases"/>
    <property type="match status" value="1"/>
</dbReference>
<evidence type="ECO:0000313" key="2">
    <source>
        <dbReference type="EMBL" id="KAJ3440151.1"/>
    </source>
</evidence>
<dbReference type="GO" id="GO:0003924">
    <property type="term" value="F:GTPase activity"/>
    <property type="evidence" value="ECO:0007669"/>
    <property type="project" value="InterPro"/>
</dbReference>
<dbReference type="PROSITE" id="PS51417">
    <property type="entry name" value="ARF"/>
    <property type="match status" value="1"/>
</dbReference>
<dbReference type="SUPFAM" id="SSF52540">
    <property type="entry name" value="P-loop containing nucleoside triphosphate hydrolases"/>
    <property type="match status" value="1"/>
</dbReference>
<sequence>MSQKYTCVSFKVVVLGESAAGKTSILLRYAKNYFTSTIEPTIGASNFQKTVDLGDYKIKLLVWDTAGQERFHSLAKMYYRGAKGAIIVYDCTNLNSFKKAKLWVEEIKKEGSPNVKIALVGNKIDLPNKQVNIKKAKKFAEENELLFFQTSAKTGQGVVKAFTGLAKVLPIQFGDIVEESIDNLELKWDKGNKSSQNGKSDGCC</sequence>
<evidence type="ECO:0000313" key="4">
    <source>
        <dbReference type="Proteomes" id="UP001146793"/>
    </source>
</evidence>